<evidence type="ECO:0000256" key="1">
    <source>
        <dbReference type="ARBA" id="ARBA00022450"/>
    </source>
</evidence>
<keyword evidence="2" id="KW-0597">Phosphoprotein</keyword>
<dbReference type="InterPro" id="IPR000873">
    <property type="entry name" value="AMP-dep_synth/lig_dom"/>
</dbReference>
<dbReference type="PROSITE" id="PS50075">
    <property type="entry name" value="CARRIER"/>
    <property type="match status" value="1"/>
</dbReference>
<dbReference type="InterPro" id="IPR013120">
    <property type="entry name" value="FAR_NAD-bd"/>
</dbReference>
<evidence type="ECO:0000313" key="5">
    <source>
        <dbReference type="EMBL" id="KAK0390625.1"/>
    </source>
</evidence>
<keyword evidence="3" id="KW-0521">NADP</keyword>
<dbReference type="InterPro" id="IPR051414">
    <property type="entry name" value="Adenylate-forming_Reductase"/>
</dbReference>
<dbReference type="SUPFAM" id="SSF47336">
    <property type="entry name" value="ACP-like"/>
    <property type="match status" value="1"/>
</dbReference>
<accession>A0AA39GNH1</accession>
<keyword evidence="1" id="KW-0596">Phosphopantetheine</keyword>
<evidence type="ECO:0000313" key="6">
    <source>
        <dbReference type="Proteomes" id="UP001175261"/>
    </source>
</evidence>
<dbReference type="Gene3D" id="3.40.50.720">
    <property type="entry name" value="NAD(P)-binding Rossmann-like Domain"/>
    <property type="match status" value="1"/>
</dbReference>
<evidence type="ECO:0000256" key="2">
    <source>
        <dbReference type="ARBA" id="ARBA00022553"/>
    </source>
</evidence>
<dbReference type="SUPFAM" id="SSF56801">
    <property type="entry name" value="Acetyl-CoA synthetase-like"/>
    <property type="match status" value="1"/>
</dbReference>
<dbReference type="Pfam" id="PF00501">
    <property type="entry name" value="AMP-binding"/>
    <property type="match status" value="1"/>
</dbReference>
<dbReference type="Pfam" id="PF23562">
    <property type="entry name" value="AMP-binding_C_3"/>
    <property type="match status" value="1"/>
</dbReference>
<reference evidence="5" key="1">
    <citation type="submission" date="2022-10" db="EMBL/GenBank/DDBJ databases">
        <title>Determination and structural analysis of whole genome sequence of Sarocladium strictum F4-1.</title>
        <authorList>
            <person name="Hu L."/>
            <person name="Jiang Y."/>
        </authorList>
    </citation>
    <scope>NUCLEOTIDE SEQUENCE</scope>
    <source>
        <strain evidence="5">F4-1</strain>
    </source>
</reference>
<dbReference type="Pfam" id="PF07993">
    <property type="entry name" value="NAD_binding_4"/>
    <property type="match status" value="1"/>
</dbReference>
<gene>
    <name evidence="5" type="ORF">NLU13_0129</name>
</gene>
<feature type="domain" description="Carrier" evidence="4">
    <location>
        <begin position="559"/>
        <end position="637"/>
    </location>
</feature>
<dbReference type="Gene3D" id="1.10.1200.10">
    <property type="entry name" value="ACP-like"/>
    <property type="match status" value="1"/>
</dbReference>
<evidence type="ECO:0000256" key="3">
    <source>
        <dbReference type="ARBA" id="ARBA00022857"/>
    </source>
</evidence>
<dbReference type="PANTHER" id="PTHR43439:SF2">
    <property type="entry name" value="ENZYME, PUTATIVE (JCVI)-RELATED"/>
    <property type="match status" value="1"/>
</dbReference>
<organism evidence="5 6">
    <name type="scientific">Sarocladium strictum</name>
    <name type="common">Black bundle disease fungus</name>
    <name type="synonym">Acremonium strictum</name>
    <dbReference type="NCBI Taxonomy" id="5046"/>
    <lineage>
        <taxon>Eukaryota</taxon>
        <taxon>Fungi</taxon>
        <taxon>Dikarya</taxon>
        <taxon>Ascomycota</taxon>
        <taxon>Pezizomycotina</taxon>
        <taxon>Sordariomycetes</taxon>
        <taxon>Hypocreomycetidae</taxon>
        <taxon>Hypocreales</taxon>
        <taxon>Sarocladiaceae</taxon>
        <taxon>Sarocladium</taxon>
    </lineage>
</organism>
<sequence>MVYPVEPNYFTCTLGEASRWKEMHPDSRSFSSVIDLVDKQAQDHPQLPAVGFSVIERIQVEPRESYLTFSQLSAQSHFAASRLESVLPREPRPQSVGLICTSSFEFILTWLGLTRLGLSVLLLAPQLEAKAIRHLCETLSVRTIFTDALQEGRCAAIREHLNITRIPNVVQRTAITNGVFLTTSQGKGTDSSEVAIWFHSSGTSTGLPKAIPQTHGGLVAALPSFPCSDQPATFSTTPLYHGGLVDALRAWSSGAMTWFFPESEAPITASNVQRGVAYAQDSKIARVGYFSSVPYIIQMLADDPHGFGLLKIMDLVGVGGAALPEVTGNSLVQQGVRLVSRMGSAECGFLMSSHRDYSRDDEWQFLRPIDDPSFLAFESRDDGLSELVVKAKWPHLAKVNREDGSYATSDLFEPHQHRSGLWRYHSRADAQITLSNGKKFDPSPLEASILASSSLLRDVLIFGDGRDYPGILLFPCGPESANKIIESTWNIIRRLNSDSQNHARISKSMMVLREEKNENGLQKSSKGTILRRQAETRFAKEIEGAYLQRQDLDVLPDSATHDELHSAVIRCFTQVLGRLVDPEQDLYGQGVDSISCIQIRSLIQASCLQEDSVTLPRNVVYDKATIKDLISYLWELRQNSVTGNASISTSLYQEDDREIMKAMAAKYTQTLSWTLPLHKTTDKVIVLTGATGFLGSHILRLLLDDNQVQKIICLVRASSEAEAQDRLEATLRLRGCAGQLDHRIVCVPSILSREDLGLRAELQALLATKTALFIHSAWTVNFSLQISSFEDQISGTANMLKLAAQVGALMVFISSTAAVSQARNGTIPEDISDDPRDASPLGYSQSKWVAEKICAAAATRRDDPISPFPQQRAVVILRVGQLCGDERGIWNKSEAYPLMLSTARIIGSLPDIKGEVINWLPVHLAAQIVIDIAFQSHDGSSLGEPRVFHVFNYHDKPSWNQMLLWLQADSQTSEGGPSFEVLPPSRWVSALETAAEIGEQQHPAYALLGLWKLAFSATDVMSDGPPVTPRYFDTTRSRQNSPAIRALQPLDREHLLRMWRWVHKTLS</sequence>
<dbReference type="InterPro" id="IPR020806">
    <property type="entry name" value="PKS_PP-bd"/>
</dbReference>
<name>A0AA39GNH1_SARSR</name>
<proteinExistence type="predicted"/>
<evidence type="ECO:0000259" key="4">
    <source>
        <dbReference type="PROSITE" id="PS50075"/>
    </source>
</evidence>
<dbReference type="Proteomes" id="UP001175261">
    <property type="component" value="Unassembled WGS sequence"/>
</dbReference>
<dbReference type="InterPro" id="IPR036291">
    <property type="entry name" value="NAD(P)-bd_dom_sf"/>
</dbReference>
<dbReference type="PANTHER" id="PTHR43439">
    <property type="entry name" value="PHENYLACETATE-COENZYME A LIGASE"/>
    <property type="match status" value="1"/>
</dbReference>
<dbReference type="EMBL" id="JAPDFR010000001">
    <property type="protein sequence ID" value="KAK0390625.1"/>
    <property type="molecule type" value="Genomic_DNA"/>
</dbReference>
<comment type="caution">
    <text evidence="5">The sequence shown here is derived from an EMBL/GenBank/DDBJ whole genome shotgun (WGS) entry which is preliminary data.</text>
</comment>
<protein>
    <recommendedName>
        <fullName evidence="4">Carrier domain-containing protein</fullName>
    </recommendedName>
</protein>
<dbReference type="AlphaFoldDB" id="A0AA39GNH1"/>
<keyword evidence="6" id="KW-1185">Reference proteome</keyword>
<dbReference type="SMART" id="SM00823">
    <property type="entry name" value="PKS_PP"/>
    <property type="match status" value="1"/>
</dbReference>
<dbReference type="InterPro" id="IPR042099">
    <property type="entry name" value="ANL_N_sf"/>
</dbReference>
<dbReference type="InterPro" id="IPR036736">
    <property type="entry name" value="ACP-like_sf"/>
</dbReference>
<dbReference type="Gene3D" id="3.40.50.12780">
    <property type="entry name" value="N-terminal domain of ligase-like"/>
    <property type="match status" value="1"/>
</dbReference>
<dbReference type="InterPro" id="IPR009081">
    <property type="entry name" value="PP-bd_ACP"/>
</dbReference>
<dbReference type="Pfam" id="PF00550">
    <property type="entry name" value="PP-binding"/>
    <property type="match status" value="1"/>
</dbReference>
<dbReference type="GO" id="GO:0031177">
    <property type="term" value="F:phosphopantetheine binding"/>
    <property type="evidence" value="ECO:0007669"/>
    <property type="project" value="InterPro"/>
</dbReference>
<dbReference type="SUPFAM" id="SSF51735">
    <property type="entry name" value="NAD(P)-binding Rossmann-fold domains"/>
    <property type="match status" value="1"/>
</dbReference>